<dbReference type="AlphaFoldDB" id="A0A8J3SZJ2"/>
<organism evidence="3 4">
    <name type="scientific">Planobispora takensis</name>
    <dbReference type="NCBI Taxonomy" id="1367882"/>
    <lineage>
        <taxon>Bacteria</taxon>
        <taxon>Bacillati</taxon>
        <taxon>Actinomycetota</taxon>
        <taxon>Actinomycetes</taxon>
        <taxon>Streptosporangiales</taxon>
        <taxon>Streptosporangiaceae</taxon>
        <taxon>Planobispora</taxon>
    </lineage>
</organism>
<feature type="transmembrane region" description="Helical" evidence="2">
    <location>
        <begin position="47"/>
        <end position="80"/>
    </location>
</feature>
<evidence type="ECO:0000313" key="3">
    <source>
        <dbReference type="EMBL" id="GII01578.1"/>
    </source>
</evidence>
<keyword evidence="2" id="KW-0472">Membrane</keyword>
<gene>
    <name evidence="3" type="ORF">Pta02_35860</name>
</gene>
<accession>A0A8J3SZJ2</accession>
<feature type="transmembrane region" description="Helical" evidence="2">
    <location>
        <begin position="86"/>
        <end position="107"/>
    </location>
</feature>
<feature type="compositionally biased region" description="Basic and acidic residues" evidence="1">
    <location>
        <begin position="149"/>
        <end position="158"/>
    </location>
</feature>
<dbReference type="InterPro" id="IPR009937">
    <property type="entry name" value="Phage_holin_3_6"/>
</dbReference>
<dbReference type="EMBL" id="BOOK01000025">
    <property type="protein sequence ID" value="GII01578.1"/>
    <property type="molecule type" value="Genomic_DNA"/>
</dbReference>
<evidence type="ECO:0000256" key="1">
    <source>
        <dbReference type="SAM" id="MobiDB-lite"/>
    </source>
</evidence>
<keyword evidence="4" id="KW-1185">Reference proteome</keyword>
<keyword evidence="2" id="KW-1133">Transmembrane helix</keyword>
<dbReference type="Pfam" id="PF07332">
    <property type="entry name" value="Phage_holin_3_6"/>
    <property type="match status" value="1"/>
</dbReference>
<reference evidence="3" key="1">
    <citation type="submission" date="2021-01" db="EMBL/GenBank/DDBJ databases">
        <title>Whole genome shotgun sequence of Planobispora takensis NBRC 109077.</title>
        <authorList>
            <person name="Komaki H."/>
            <person name="Tamura T."/>
        </authorList>
    </citation>
    <scope>NUCLEOTIDE SEQUENCE</scope>
    <source>
        <strain evidence="3">NBRC 109077</strain>
    </source>
</reference>
<protein>
    <recommendedName>
        <fullName evidence="5">Phage holin family protein</fullName>
    </recommendedName>
</protein>
<evidence type="ECO:0008006" key="5">
    <source>
        <dbReference type="Google" id="ProtNLM"/>
    </source>
</evidence>
<dbReference type="RefSeq" id="WP_203875955.1">
    <property type="nucleotide sequence ID" value="NZ_BOOK01000025.1"/>
</dbReference>
<sequence>MTQNPAAEPQEESLGSLVAAASGHISTLIRSEVELAKAEFRFDAKRVGVAVGLFAAAAFIAHLCLILISFVIAYGLVALFDWPEVLAFGVVTTFYLIVAAVMVTFGIRRFKGLTGMKRTIRSLKYLKTGESEMGPVVFHEPPTAGRLGTHRESVRPDR</sequence>
<name>A0A8J3SZJ2_9ACTN</name>
<proteinExistence type="predicted"/>
<comment type="caution">
    <text evidence="3">The sequence shown here is derived from an EMBL/GenBank/DDBJ whole genome shotgun (WGS) entry which is preliminary data.</text>
</comment>
<dbReference type="Proteomes" id="UP000634476">
    <property type="component" value="Unassembled WGS sequence"/>
</dbReference>
<evidence type="ECO:0000313" key="4">
    <source>
        <dbReference type="Proteomes" id="UP000634476"/>
    </source>
</evidence>
<feature type="region of interest" description="Disordered" evidence="1">
    <location>
        <begin position="138"/>
        <end position="158"/>
    </location>
</feature>
<keyword evidence="2" id="KW-0812">Transmembrane</keyword>
<evidence type="ECO:0000256" key="2">
    <source>
        <dbReference type="SAM" id="Phobius"/>
    </source>
</evidence>